<dbReference type="OrthoDB" id="199763at2157"/>
<dbReference type="InterPro" id="IPR009959">
    <property type="entry name" value="Cyclase_SnoaL-like"/>
</dbReference>
<dbReference type="PANTHER" id="PTHR38436:SF1">
    <property type="entry name" value="ESTER CYCLASE"/>
    <property type="match status" value="1"/>
</dbReference>
<dbReference type="RefSeq" id="WP_179169219.1">
    <property type="nucleotide sequence ID" value="NZ_CP058529.1"/>
</dbReference>
<dbReference type="EMBL" id="CP058529">
    <property type="protein sequence ID" value="QLG27644.1"/>
    <property type="molecule type" value="Genomic_DNA"/>
</dbReference>
<dbReference type="SUPFAM" id="SSF54427">
    <property type="entry name" value="NTF2-like"/>
    <property type="match status" value="1"/>
</dbReference>
<sequence length="140" mass="15704">MVDTNRQVIERLYEDVWNGKNPNTAEELVHDAYVIHDRELAEKLQGPELYNALASSTRELFSDLTFTIEDVVAADDAVALRWTMVGTHDGPLFGVEPTGEQVELTAIEINRFEDGQLIETWTQSDQLGLMEQVGAVQPTD</sequence>
<reference evidence="1 2" key="1">
    <citation type="submission" date="2020-07" db="EMBL/GenBank/DDBJ databases">
        <title>Gai3-2, isolated from salt lake.</title>
        <authorList>
            <person name="Cui H."/>
            <person name="Shi X."/>
        </authorList>
    </citation>
    <scope>NUCLEOTIDE SEQUENCE [LARGE SCALE GENOMIC DNA]</scope>
    <source>
        <strain evidence="1 2">Gai3-2</strain>
    </source>
</reference>
<protein>
    <submittedName>
        <fullName evidence="1">Ester cyclase</fullName>
    </submittedName>
</protein>
<organism evidence="1 2">
    <name type="scientific">Halorarum halophilum</name>
    <dbReference type="NCBI Taxonomy" id="2743090"/>
    <lineage>
        <taxon>Archaea</taxon>
        <taxon>Methanobacteriati</taxon>
        <taxon>Methanobacteriota</taxon>
        <taxon>Stenosarchaea group</taxon>
        <taxon>Halobacteria</taxon>
        <taxon>Halobacteriales</taxon>
        <taxon>Haloferacaceae</taxon>
        <taxon>Halorarum</taxon>
    </lineage>
</organism>
<dbReference type="Pfam" id="PF07366">
    <property type="entry name" value="SnoaL"/>
    <property type="match status" value="1"/>
</dbReference>
<name>A0A7D5GKU4_9EURY</name>
<dbReference type="Gene3D" id="3.10.450.50">
    <property type="match status" value="1"/>
</dbReference>
<dbReference type="GeneID" id="56028927"/>
<dbReference type="GO" id="GO:0030638">
    <property type="term" value="P:polyketide metabolic process"/>
    <property type="evidence" value="ECO:0007669"/>
    <property type="project" value="InterPro"/>
</dbReference>
<gene>
    <name evidence="1" type="ORF">HUG10_08800</name>
</gene>
<dbReference type="KEGG" id="halg:HUG10_08800"/>
<keyword evidence="2" id="KW-1185">Reference proteome</keyword>
<proteinExistence type="predicted"/>
<dbReference type="AlphaFoldDB" id="A0A7D5GKU4"/>
<accession>A0A7D5GKU4</accession>
<dbReference type="Proteomes" id="UP000509750">
    <property type="component" value="Chromosome"/>
</dbReference>
<evidence type="ECO:0000313" key="1">
    <source>
        <dbReference type="EMBL" id="QLG27644.1"/>
    </source>
</evidence>
<evidence type="ECO:0000313" key="2">
    <source>
        <dbReference type="Proteomes" id="UP000509750"/>
    </source>
</evidence>
<dbReference type="InterPro" id="IPR032710">
    <property type="entry name" value="NTF2-like_dom_sf"/>
</dbReference>
<dbReference type="PANTHER" id="PTHR38436">
    <property type="entry name" value="POLYKETIDE CYCLASE SNOAL-LIKE DOMAIN"/>
    <property type="match status" value="1"/>
</dbReference>